<dbReference type="EMBL" id="LXQA010008737">
    <property type="protein sequence ID" value="MCH85556.1"/>
    <property type="molecule type" value="Genomic_DNA"/>
</dbReference>
<keyword evidence="3" id="KW-1185">Reference proteome</keyword>
<accession>A0A392MDL4</accession>
<evidence type="ECO:0000256" key="1">
    <source>
        <dbReference type="SAM" id="MobiDB-lite"/>
    </source>
</evidence>
<feature type="region of interest" description="Disordered" evidence="1">
    <location>
        <begin position="1"/>
        <end position="68"/>
    </location>
</feature>
<protein>
    <submittedName>
        <fullName evidence="2">Uncharacterized protein</fullName>
    </submittedName>
</protein>
<feature type="compositionally biased region" description="Basic and acidic residues" evidence="1">
    <location>
        <begin position="57"/>
        <end position="67"/>
    </location>
</feature>
<gene>
    <name evidence="2" type="ORF">A2U01_0006403</name>
</gene>
<proteinExistence type="predicted"/>
<comment type="caution">
    <text evidence="2">The sequence shown here is derived from an EMBL/GenBank/DDBJ whole genome shotgun (WGS) entry which is preliminary data.</text>
</comment>
<name>A0A392MDL4_9FABA</name>
<dbReference type="Proteomes" id="UP000265520">
    <property type="component" value="Unassembled WGS sequence"/>
</dbReference>
<dbReference type="AlphaFoldDB" id="A0A392MDL4"/>
<feature type="compositionally biased region" description="Acidic residues" evidence="1">
    <location>
        <begin position="1"/>
        <end position="10"/>
    </location>
</feature>
<organism evidence="2 3">
    <name type="scientific">Trifolium medium</name>
    <dbReference type="NCBI Taxonomy" id="97028"/>
    <lineage>
        <taxon>Eukaryota</taxon>
        <taxon>Viridiplantae</taxon>
        <taxon>Streptophyta</taxon>
        <taxon>Embryophyta</taxon>
        <taxon>Tracheophyta</taxon>
        <taxon>Spermatophyta</taxon>
        <taxon>Magnoliopsida</taxon>
        <taxon>eudicotyledons</taxon>
        <taxon>Gunneridae</taxon>
        <taxon>Pentapetalae</taxon>
        <taxon>rosids</taxon>
        <taxon>fabids</taxon>
        <taxon>Fabales</taxon>
        <taxon>Fabaceae</taxon>
        <taxon>Papilionoideae</taxon>
        <taxon>50 kb inversion clade</taxon>
        <taxon>NPAAA clade</taxon>
        <taxon>Hologalegina</taxon>
        <taxon>IRL clade</taxon>
        <taxon>Trifolieae</taxon>
        <taxon>Trifolium</taxon>
    </lineage>
</organism>
<evidence type="ECO:0000313" key="2">
    <source>
        <dbReference type="EMBL" id="MCH85556.1"/>
    </source>
</evidence>
<evidence type="ECO:0000313" key="3">
    <source>
        <dbReference type="Proteomes" id="UP000265520"/>
    </source>
</evidence>
<reference evidence="2 3" key="1">
    <citation type="journal article" date="2018" name="Front. Plant Sci.">
        <title>Red Clover (Trifolium pratense) and Zigzag Clover (T. medium) - A Picture of Genomic Similarities and Differences.</title>
        <authorList>
            <person name="Dluhosova J."/>
            <person name="Istvanek J."/>
            <person name="Nedelnik J."/>
            <person name="Repkova J."/>
        </authorList>
    </citation>
    <scope>NUCLEOTIDE SEQUENCE [LARGE SCALE GENOMIC DNA]</scope>
    <source>
        <strain evidence="3">cv. 10/8</strain>
        <tissue evidence="2">Leaf</tissue>
    </source>
</reference>
<sequence>MMDTYEEEPVEKEKVIEPEEEKEQLVVDENSIPREPQNQLILNKDKRQPKVSMPYPGKEDKKEIGKEQHKKFGGYMQQMEINIPLHDMLQISPPFS</sequence>